<dbReference type="GO" id="GO:0006353">
    <property type="term" value="P:DNA-templated transcription termination"/>
    <property type="evidence" value="ECO:0007669"/>
    <property type="project" value="UniProtKB-KW"/>
</dbReference>
<dbReference type="AlphaFoldDB" id="A0AAW1PGJ8"/>
<comment type="caution">
    <text evidence="4">The sequence shown here is derived from an EMBL/GenBank/DDBJ whole genome shotgun (WGS) entry which is preliminary data.</text>
</comment>
<sequence>MLSTSLTRSAAFTTSLACTHHCTRRCVSASRQLHRPCPAVGRSRQCRATATLSAAASTDSDIEADLRRYLSGLGWGRAWIDGIVEAVPKGILQTNVQKAKAVVEALEAEGVPCQGVCNMASVARPLLGLDVDSQIRPVLDYVKSRGVKGEALVKVLIQHPKLLTYQVASDKKVLVNGKARAAVDVREEFGKAALVSYWREGVQWATAPVSPIKPAVV</sequence>
<name>A0AAW1PGJ8_9CHLO</name>
<comment type="similarity">
    <text evidence="1">Belongs to the mTERF family.</text>
</comment>
<dbReference type="EMBL" id="JALJOR010000011">
    <property type="protein sequence ID" value="KAK9808965.1"/>
    <property type="molecule type" value="Genomic_DNA"/>
</dbReference>
<dbReference type="InterPro" id="IPR003690">
    <property type="entry name" value="MTERF"/>
</dbReference>
<protein>
    <submittedName>
        <fullName evidence="4">Uncharacterized protein</fullName>
    </submittedName>
</protein>
<gene>
    <name evidence="4" type="ORF">WJX72_007143</name>
</gene>
<organism evidence="4 5">
    <name type="scientific">[Myrmecia] bisecta</name>
    <dbReference type="NCBI Taxonomy" id="41462"/>
    <lineage>
        <taxon>Eukaryota</taxon>
        <taxon>Viridiplantae</taxon>
        <taxon>Chlorophyta</taxon>
        <taxon>core chlorophytes</taxon>
        <taxon>Trebouxiophyceae</taxon>
        <taxon>Trebouxiales</taxon>
        <taxon>Trebouxiaceae</taxon>
        <taxon>Myrmecia</taxon>
    </lineage>
</organism>
<dbReference type="Gene3D" id="1.25.70.10">
    <property type="entry name" value="Transcription termination factor 3, mitochondrial"/>
    <property type="match status" value="1"/>
</dbReference>
<accession>A0AAW1PGJ8</accession>
<evidence type="ECO:0000313" key="5">
    <source>
        <dbReference type="Proteomes" id="UP001489004"/>
    </source>
</evidence>
<proteinExistence type="inferred from homology"/>
<dbReference type="GO" id="GO:0003676">
    <property type="term" value="F:nucleic acid binding"/>
    <property type="evidence" value="ECO:0007669"/>
    <property type="project" value="InterPro"/>
</dbReference>
<dbReference type="InterPro" id="IPR038538">
    <property type="entry name" value="MTERF_sf"/>
</dbReference>
<keyword evidence="3" id="KW-0809">Transit peptide</keyword>
<keyword evidence="2" id="KW-0806">Transcription termination</keyword>
<evidence type="ECO:0000313" key="4">
    <source>
        <dbReference type="EMBL" id="KAK9808965.1"/>
    </source>
</evidence>
<keyword evidence="5" id="KW-1185">Reference proteome</keyword>
<evidence type="ECO:0000256" key="1">
    <source>
        <dbReference type="ARBA" id="ARBA00007692"/>
    </source>
</evidence>
<keyword evidence="2" id="KW-0804">Transcription</keyword>
<evidence type="ECO:0000256" key="3">
    <source>
        <dbReference type="ARBA" id="ARBA00022946"/>
    </source>
</evidence>
<keyword evidence="2" id="KW-0805">Transcription regulation</keyword>
<dbReference type="Pfam" id="PF02536">
    <property type="entry name" value="mTERF"/>
    <property type="match status" value="1"/>
</dbReference>
<evidence type="ECO:0000256" key="2">
    <source>
        <dbReference type="ARBA" id="ARBA00022472"/>
    </source>
</evidence>
<dbReference type="Proteomes" id="UP001489004">
    <property type="component" value="Unassembled WGS sequence"/>
</dbReference>
<reference evidence="4 5" key="1">
    <citation type="journal article" date="2024" name="Nat. Commun.">
        <title>Phylogenomics reveals the evolutionary origins of lichenization in chlorophyte algae.</title>
        <authorList>
            <person name="Puginier C."/>
            <person name="Libourel C."/>
            <person name="Otte J."/>
            <person name="Skaloud P."/>
            <person name="Haon M."/>
            <person name="Grisel S."/>
            <person name="Petersen M."/>
            <person name="Berrin J.G."/>
            <person name="Delaux P.M."/>
            <person name="Dal Grande F."/>
            <person name="Keller J."/>
        </authorList>
    </citation>
    <scope>NUCLEOTIDE SEQUENCE [LARGE SCALE GENOMIC DNA]</scope>
    <source>
        <strain evidence="4 5">SAG 2043</strain>
    </source>
</reference>